<dbReference type="HOGENOM" id="CLU_039092_0_0_1"/>
<protein>
    <submittedName>
        <fullName evidence="1">Uncharacterized protein</fullName>
    </submittedName>
</protein>
<dbReference type="InParanoid" id="B8MN37"/>
<dbReference type="GeneID" id="8099261"/>
<dbReference type="OrthoDB" id="4365579at2759"/>
<keyword evidence="2" id="KW-1185">Reference proteome</keyword>
<organism evidence="1 2">
    <name type="scientific">Talaromyces stipitatus (strain ATCC 10500 / CBS 375.48 / QM 6759 / NRRL 1006)</name>
    <name type="common">Penicillium stipitatum</name>
    <dbReference type="NCBI Taxonomy" id="441959"/>
    <lineage>
        <taxon>Eukaryota</taxon>
        <taxon>Fungi</taxon>
        <taxon>Dikarya</taxon>
        <taxon>Ascomycota</taxon>
        <taxon>Pezizomycotina</taxon>
        <taxon>Eurotiomycetes</taxon>
        <taxon>Eurotiomycetidae</taxon>
        <taxon>Eurotiales</taxon>
        <taxon>Trichocomaceae</taxon>
        <taxon>Talaromyces</taxon>
        <taxon>Talaromyces sect. Talaromyces</taxon>
    </lineage>
</organism>
<dbReference type="eggNOG" id="ENOG502SWJ5">
    <property type="taxonomic scope" value="Eukaryota"/>
</dbReference>
<dbReference type="STRING" id="441959.B8MN37"/>
<accession>B8MN37</accession>
<evidence type="ECO:0000313" key="1">
    <source>
        <dbReference type="EMBL" id="EED13986.1"/>
    </source>
</evidence>
<dbReference type="Proteomes" id="UP000001745">
    <property type="component" value="Unassembled WGS sequence"/>
</dbReference>
<dbReference type="VEuPathDB" id="FungiDB:TSTA_102160"/>
<dbReference type="EMBL" id="EQ962658">
    <property type="protein sequence ID" value="EED13986.1"/>
    <property type="molecule type" value="Genomic_DNA"/>
</dbReference>
<evidence type="ECO:0000313" key="2">
    <source>
        <dbReference type="Proteomes" id="UP000001745"/>
    </source>
</evidence>
<dbReference type="PhylomeDB" id="B8MN37"/>
<sequence>MVEEPAATSRAGRVITPSAWAQEASGSDIISAVRTSKKSITQGELTAVKKAASLIEEKQSGKDGNRDMLKKIAHTIQALQTQVEAIESQSIEECKQLWEQLDTIANTLAKAIYATIIDRQSRHQQDTPLVPLAPPTLANTLFCTIDTSRVGEEDKAKIEKKLRESEETRNWHYAAIIKDPKNVDRVKLYPVKIDNANRTAILDADGNILLGAAKALGKENNLSKKDSNKVYGSMVAYITKKMDAKRLIDGNYFDIAGESAYT</sequence>
<dbReference type="AlphaFoldDB" id="B8MN37"/>
<dbReference type="RefSeq" id="XP_002486224.1">
    <property type="nucleotide sequence ID" value="XM_002486179.1"/>
</dbReference>
<proteinExistence type="predicted"/>
<gene>
    <name evidence="1" type="ORF">TSTA_102160</name>
</gene>
<name>B8MN37_TALSN</name>
<reference evidence="2" key="1">
    <citation type="journal article" date="2015" name="Genome Announc.">
        <title>Genome sequence of the AIDS-associated pathogen Penicillium marneffei (ATCC18224) and its near taxonomic relative Talaromyces stipitatus (ATCC10500).</title>
        <authorList>
            <person name="Nierman W.C."/>
            <person name="Fedorova-Abrams N.D."/>
            <person name="Andrianopoulos A."/>
        </authorList>
    </citation>
    <scope>NUCLEOTIDE SEQUENCE [LARGE SCALE GENOMIC DNA]</scope>
    <source>
        <strain evidence="2">ATCC 10500 / CBS 375.48 / QM 6759 / NRRL 1006</strain>
    </source>
</reference>